<feature type="transmembrane region" description="Helical" evidence="8">
    <location>
        <begin position="35"/>
        <end position="52"/>
    </location>
</feature>
<feature type="transmembrane region" description="Helical" evidence="8">
    <location>
        <begin position="157"/>
        <end position="177"/>
    </location>
</feature>
<keyword evidence="6 8" id="KW-0472">Membrane</keyword>
<comment type="similarity">
    <text evidence="7">Belongs to the major facilitator superfamily. Proton-dependent oligopeptide transporter (POT/PTR) (TC 2.A.17) family.</text>
</comment>
<feature type="transmembrane region" description="Helical" evidence="8">
    <location>
        <begin position="363"/>
        <end position="382"/>
    </location>
</feature>
<dbReference type="InterPro" id="IPR018456">
    <property type="entry name" value="PTR2_symporter_CS"/>
</dbReference>
<dbReference type="SUPFAM" id="SSF103473">
    <property type="entry name" value="MFS general substrate transporter"/>
    <property type="match status" value="1"/>
</dbReference>
<dbReference type="InterPro" id="IPR000109">
    <property type="entry name" value="POT_fam"/>
</dbReference>
<dbReference type="AlphaFoldDB" id="A0A0H5P450"/>
<evidence type="ECO:0000256" key="1">
    <source>
        <dbReference type="ARBA" id="ARBA00004651"/>
    </source>
</evidence>
<feature type="transmembrane region" description="Helical" evidence="8">
    <location>
        <begin position="388"/>
        <end position="408"/>
    </location>
</feature>
<dbReference type="Gene3D" id="1.20.1250.20">
    <property type="entry name" value="MFS general substrate transporter like domains"/>
    <property type="match status" value="1"/>
</dbReference>
<keyword evidence="2 7" id="KW-0813">Transport</keyword>
<name>A0A0H5P450_NOCFR</name>
<dbReference type="KEGG" id="nfr:ERS450000_05059"/>
<keyword evidence="3" id="KW-1003">Cell membrane</keyword>
<dbReference type="InterPro" id="IPR050171">
    <property type="entry name" value="MFS_Transporters"/>
</dbReference>
<proteinExistence type="inferred from homology"/>
<gene>
    <name evidence="9" type="primary">dtpT</name>
    <name evidence="9" type="ORF">ERS450000_05059</name>
</gene>
<evidence type="ECO:0000256" key="8">
    <source>
        <dbReference type="SAM" id="Phobius"/>
    </source>
</evidence>
<dbReference type="CDD" id="cd17346">
    <property type="entry name" value="MFS_DtpA_like"/>
    <property type="match status" value="1"/>
</dbReference>
<keyword evidence="4 7" id="KW-0812">Transmembrane</keyword>
<feature type="transmembrane region" description="Helical" evidence="8">
    <location>
        <begin position="225"/>
        <end position="249"/>
    </location>
</feature>
<dbReference type="GO" id="GO:1904680">
    <property type="term" value="F:peptide transmembrane transporter activity"/>
    <property type="evidence" value="ECO:0007669"/>
    <property type="project" value="InterPro"/>
</dbReference>
<organism evidence="9 10">
    <name type="scientific">Nocardia farcinica</name>
    <dbReference type="NCBI Taxonomy" id="37329"/>
    <lineage>
        <taxon>Bacteria</taxon>
        <taxon>Bacillati</taxon>
        <taxon>Actinomycetota</taxon>
        <taxon>Actinomycetes</taxon>
        <taxon>Mycobacteriales</taxon>
        <taxon>Nocardiaceae</taxon>
        <taxon>Nocardia</taxon>
    </lineage>
</organism>
<dbReference type="PROSITE" id="PS01023">
    <property type="entry name" value="PTR2_2"/>
    <property type="match status" value="1"/>
</dbReference>
<protein>
    <submittedName>
        <fullName evidence="9">Di-/tripeptide transporter</fullName>
    </submittedName>
</protein>
<evidence type="ECO:0000256" key="7">
    <source>
        <dbReference type="RuleBase" id="RU003755"/>
    </source>
</evidence>
<dbReference type="PANTHER" id="PTHR23517:SF15">
    <property type="entry name" value="PROTON-DEPENDENT OLIGOPEPTIDE FAMILY TRANSPORT PROTEIN"/>
    <property type="match status" value="1"/>
</dbReference>
<evidence type="ECO:0000256" key="6">
    <source>
        <dbReference type="ARBA" id="ARBA00023136"/>
    </source>
</evidence>
<geneLocation type="plasmid" evidence="9">
    <name>2</name>
</geneLocation>
<keyword evidence="9" id="KW-0614">Plasmid</keyword>
<feature type="transmembrane region" description="Helical" evidence="8">
    <location>
        <begin position="64"/>
        <end position="84"/>
    </location>
</feature>
<dbReference type="Proteomes" id="UP000057820">
    <property type="component" value="Plasmid 2"/>
</dbReference>
<dbReference type="EMBL" id="LN868939">
    <property type="protein sequence ID" value="CRY82610.1"/>
    <property type="molecule type" value="Genomic_DNA"/>
</dbReference>
<feature type="transmembrane region" description="Helical" evidence="8">
    <location>
        <begin position="330"/>
        <end position="351"/>
    </location>
</feature>
<reference evidence="10" key="1">
    <citation type="submission" date="2015-03" db="EMBL/GenBank/DDBJ databases">
        <authorList>
            <consortium name="Pathogen Informatics"/>
        </authorList>
    </citation>
    <scope>NUCLEOTIDE SEQUENCE [LARGE SCALE GENOMIC DNA]</scope>
    <source>
        <strain evidence="10">NCTC11134</strain>
        <plasmid evidence="10">2</plasmid>
    </source>
</reference>
<dbReference type="InterPro" id="IPR005279">
    <property type="entry name" value="Dipep/tripep_permease"/>
</dbReference>
<evidence type="ECO:0000256" key="5">
    <source>
        <dbReference type="ARBA" id="ARBA00022989"/>
    </source>
</evidence>
<evidence type="ECO:0000256" key="3">
    <source>
        <dbReference type="ARBA" id="ARBA00022475"/>
    </source>
</evidence>
<dbReference type="InterPro" id="IPR036259">
    <property type="entry name" value="MFS_trans_sf"/>
</dbReference>
<dbReference type="PROSITE" id="PS01022">
    <property type="entry name" value="PTR2_1"/>
    <property type="match status" value="1"/>
</dbReference>
<feature type="transmembrane region" description="Helical" evidence="8">
    <location>
        <begin position="456"/>
        <end position="480"/>
    </location>
</feature>
<evidence type="ECO:0000313" key="9">
    <source>
        <dbReference type="EMBL" id="CRY82610.1"/>
    </source>
</evidence>
<dbReference type="RefSeq" id="WP_082668796.1">
    <property type="nucleotide sequence ID" value="NZ_CP031418.1"/>
</dbReference>
<evidence type="ECO:0000256" key="4">
    <source>
        <dbReference type="ARBA" id="ARBA00022692"/>
    </source>
</evidence>
<dbReference type="GO" id="GO:0006857">
    <property type="term" value="P:oligopeptide transport"/>
    <property type="evidence" value="ECO:0007669"/>
    <property type="project" value="InterPro"/>
</dbReference>
<evidence type="ECO:0000256" key="2">
    <source>
        <dbReference type="ARBA" id="ARBA00022448"/>
    </source>
</evidence>
<accession>A0A0H5P450</accession>
<feature type="transmembrane region" description="Helical" evidence="8">
    <location>
        <begin position="255"/>
        <end position="275"/>
    </location>
</feature>
<feature type="transmembrane region" description="Helical" evidence="8">
    <location>
        <begin position="287"/>
        <end position="310"/>
    </location>
</feature>
<dbReference type="Pfam" id="PF00854">
    <property type="entry name" value="PTR2"/>
    <property type="match status" value="1"/>
</dbReference>
<feature type="transmembrane region" description="Helical" evidence="8">
    <location>
        <begin position="183"/>
        <end position="204"/>
    </location>
</feature>
<feature type="transmembrane region" description="Helical" evidence="8">
    <location>
        <begin position="429"/>
        <end position="450"/>
    </location>
</feature>
<sequence length="488" mass="51610">MSHVVESDPPIPGRTLFGHPIGLTNLFGVELWERFSFYGMLTILGYYLYYSVTEGGLGLAQETGVGIVGAYGGLVYLSTVLGGWVADRLLGMERTVFYGGVVVVAGHLALAVLPGLTGVGVGLTLVALGSGALKANASSLLGTLYPADDARIDGGFTLFYLGINLGAFTGPLLTGVLQTHWGFHFGFGAAAVGMTLGLAQYVIFRRNLGTAGKTVPNPLPRRAYAPILAAVATAAAVVALTWAVGWVTLDNLPEVTTGVIVVASAAYFLVMLTSAKVTPIERSRVRAFLPLFLANAVFWSLFQQIFTVLAVYSDERMNWSIFGWTAPSNWIGSVEPVWIIVLSPLFALLWTRLGNRAPSTPRKFALGVIGMGASFLLFMPLAGFSDGGVPAVLVLLVLAGFAISELLLSPIGLAVTTQLAPEAFRAQMMALYFFSVGIGTSMSGVLARFYDPQHEAVYFGVTGAVAIVIGLIVAALGPWISRYMAGVH</sequence>
<evidence type="ECO:0000313" key="10">
    <source>
        <dbReference type="Proteomes" id="UP000057820"/>
    </source>
</evidence>
<dbReference type="NCBIfam" id="TIGR00924">
    <property type="entry name" value="yjdL_sub1_fam"/>
    <property type="match status" value="1"/>
</dbReference>
<keyword evidence="5 8" id="KW-1133">Transmembrane helix</keyword>
<comment type="subcellular location">
    <subcellularLocation>
        <location evidence="1">Cell membrane</location>
        <topology evidence="1">Multi-pass membrane protein</topology>
    </subcellularLocation>
    <subcellularLocation>
        <location evidence="7">Membrane</location>
        <topology evidence="7">Multi-pass membrane protein</topology>
    </subcellularLocation>
</comment>
<feature type="transmembrane region" description="Helical" evidence="8">
    <location>
        <begin position="96"/>
        <end position="116"/>
    </location>
</feature>
<dbReference type="PANTHER" id="PTHR23517">
    <property type="entry name" value="RESISTANCE PROTEIN MDTM, PUTATIVE-RELATED-RELATED"/>
    <property type="match status" value="1"/>
</dbReference>
<dbReference type="GO" id="GO:0005886">
    <property type="term" value="C:plasma membrane"/>
    <property type="evidence" value="ECO:0007669"/>
    <property type="project" value="UniProtKB-SubCell"/>
</dbReference>